<dbReference type="Gene3D" id="3.30.710.10">
    <property type="entry name" value="Potassium Channel Kv1.1, Chain A"/>
    <property type="match status" value="1"/>
</dbReference>
<gene>
    <name evidence="3" type="ORF">GPUH_LOCUS486</name>
</gene>
<dbReference type="Pfam" id="PF00651">
    <property type="entry name" value="BTB"/>
    <property type="match status" value="1"/>
</dbReference>
<dbReference type="Pfam" id="PF07707">
    <property type="entry name" value="BACK"/>
    <property type="match status" value="1"/>
</dbReference>
<dbReference type="Proteomes" id="UP000271098">
    <property type="component" value="Unassembled WGS sequence"/>
</dbReference>
<evidence type="ECO:0000259" key="1">
    <source>
        <dbReference type="Pfam" id="PF00651"/>
    </source>
</evidence>
<evidence type="ECO:0000259" key="2">
    <source>
        <dbReference type="Pfam" id="PF07707"/>
    </source>
</evidence>
<keyword evidence="4" id="KW-1185">Reference proteome</keyword>
<evidence type="ECO:0000313" key="5">
    <source>
        <dbReference type="WBParaSite" id="GPUH_0000048601-mRNA-1"/>
    </source>
</evidence>
<feature type="domain" description="BTB" evidence="1">
    <location>
        <begin position="7"/>
        <end position="66"/>
    </location>
</feature>
<dbReference type="InterPro" id="IPR000210">
    <property type="entry name" value="BTB/POZ_dom"/>
</dbReference>
<dbReference type="CDD" id="cd18186">
    <property type="entry name" value="BTB_POZ_ZBTB_KLHL-like"/>
    <property type="match status" value="1"/>
</dbReference>
<dbReference type="WBParaSite" id="GPUH_0000048601-mRNA-1">
    <property type="protein sequence ID" value="GPUH_0000048601-mRNA-1"/>
    <property type="gene ID" value="GPUH_0000048601"/>
</dbReference>
<dbReference type="OrthoDB" id="5779000at2759"/>
<dbReference type="InterPro" id="IPR011333">
    <property type="entry name" value="SKP1/BTB/POZ_sf"/>
</dbReference>
<name>A0A183CVJ5_9BILA</name>
<organism evidence="5">
    <name type="scientific">Gongylonema pulchrum</name>
    <dbReference type="NCBI Taxonomy" id="637853"/>
    <lineage>
        <taxon>Eukaryota</taxon>
        <taxon>Metazoa</taxon>
        <taxon>Ecdysozoa</taxon>
        <taxon>Nematoda</taxon>
        <taxon>Chromadorea</taxon>
        <taxon>Rhabditida</taxon>
        <taxon>Spirurina</taxon>
        <taxon>Spiruromorpha</taxon>
        <taxon>Spiruroidea</taxon>
        <taxon>Gongylonematidae</taxon>
        <taxon>Gongylonema</taxon>
    </lineage>
</organism>
<evidence type="ECO:0000313" key="4">
    <source>
        <dbReference type="Proteomes" id="UP000271098"/>
    </source>
</evidence>
<dbReference type="InterPro" id="IPR011705">
    <property type="entry name" value="BACK"/>
</dbReference>
<proteinExistence type="predicted"/>
<reference evidence="3 4" key="2">
    <citation type="submission" date="2018-11" db="EMBL/GenBank/DDBJ databases">
        <authorList>
            <consortium name="Pathogen Informatics"/>
        </authorList>
    </citation>
    <scope>NUCLEOTIDE SEQUENCE [LARGE SCALE GENOMIC DNA]</scope>
</reference>
<reference evidence="5" key="1">
    <citation type="submission" date="2016-06" db="UniProtKB">
        <authorList>
            <consortium name="WormBaseParasite"/>
        </authorList>
    </citation>
    <scope>IDENTIFICATION</scope>
</reference>
<dbReference type="SUPFAM" id="SSF54695">
    <property type="entry name" value="POZ domain"/>
    <property type="match status" value="1"/>
</dbReference>
<protein>
    <submittedName>
        <fullName evidence="5">BTB domain-containing protein</fullName>
    </submittedName>
</protein>
<dbReference type="EMBL" id="UYRT01000427">
    <property type="protein sequence ID" value="VDK28170.1"/>
    <property type="molecule type" value="Genomic_DNA"/>
</dbReference>
<sequence>MQNRQPAVNVMDFMDFDPDAVRRMVNFFYSGVLPCSLAEAPELLTLAIKLQVPSVKAMIEKFVIQKAAELGSLLDCWNITCNKNSEFSIRAKDIVLSYVIRNLEQMVLDPRFSQLDQSAVEALLRRNKLPVRTEADVMRLALIYFVLRQGHVNAQSLMNVVRYNCDDNTIIQMRQDVMCVDDEMLLHSFEHNCAYGMWQTRRFFSDDDLWPESEMLPPRGQMDADCNWILAQFSSMVQYLPA</sequence>
<evidence type="ECO:0000313" key="3">
    <source>
        <dbReference type="EMBL" id="VDK28170.1"/>
    </source>
</evidence>
<dbReference type="AlphaFoldDB" id="A0A183CVJ5"/>
<dbReference type="PANTHER" id="PTHR45632">
    <property type="entry name" value="LD33804P"/>
    <property type="match status" value="1"/>
</dbReference>
<accession>A0A183CVJ5</accession>
<feature type="domain" description="BACK" evidence="2">
    <location>
        <begin position="92"/>
        <end position="165"/>
    </location>
</feature>